<feature type="compositionally biased region" description="Basic residues" evidence="7">
    <location>
        <begin position="200"/>
        <end position="213"/>
    </location>
</feature>
<dbReference type="SUPFAM" id="SSF46689">
    <property type="entry name" value="Homeodomain-like"/>
    <property type="match status" value="1"/>
</dbReference>
<evidence type="ECO:0000259" key="9">
    <source>
        <dbReference type="PROSITE" id="PS51294"/>
    </source>
</evidence>
<feature type="domain" description="Myb-like" evidence="8">
    <location>
        <begin position="100"/>
        <end position="151"/>
    </location>
</feature>
<protein>
    <submittedName>
        <fullName evidence="10">Uncharacterized protein</fullName>
    </submittedName>
</protein>
<dbReference type="EMBL" id="CACVBM020001118">
    <property type="protein sequence ID" value="CAA7032280.1"/>
    <property type="molecule type" value="Genomic_DNA"/>
</dbReference>
<feature type="domain" description="HTH myb-type" evidence="9">
    <location>
        <begin position="101"/>
        <end position="155"/>
    </location>
</feature>
<dbReference type="SMART" id="SM00717">
    <property type="entry name" value="SANT"/>
    <property type="match status" value="2"/>
</dbReference>
<dbReference type="PROSITE" id="PS50090">
    <property type="entry name" value="MYB_LIKE"/>
    <property type="match status" value="2"/>
</dbReference>
<sequence>MEGRRLAHGAAPPLTAVERFLYGQKNDALCSKKQECTRDQSIVKTKTPIEIRHDNKENMAFAPRKDKNFVFNGGNQSPIGKMVVKGATRDYQNTTKKRPYKNLIKGQWTAEEDRKLIRLVRQHGERKWAMISEKLEGRAGKQCRERWHNHLRPDIKKDGWSEEEEMVLVEAHTRIGNKWAEIAKLIPGRTENSIKNHWNATKRRQNSKRKQKRQANADNDSDLSPSAKRPCILQDYIKSIGNNNTNKVMDDSKNENTNSVVSTPTLDQIYSDGDSVSSVLGDPYDEELADLQNIFANHPISLENIGLRQTSDEVDQSSTYGLMINNPKPNLHNNVATHHHDQAMVTVPPPNTQHHLASDLYLSYLLNGTTLSYSNPHFPSSSSSTSSTTVEQGGYNELLVPQANYTSERREMDLIEMLSGSVQGSNNCFPFF</sequence>
<dbReference type="InterPro" id="IPR009057">
    <property type="entry name" value="Homeodomain-like_sf"/>
</dbReference>
<evidence type="ECO:0000256" key="7">
    <source>
        <dbReference type="SAM" id="MobiDB-lite"/>
    </source>
</evidence>
<name>A0A6D2IX29_9BRAS</name>
<evidence type="ECO:0000256" key="2">
    <source>
        <dbReference type="ARBA" id="ARBA00022737"/>
    </source>
</evidence>
<evidence type="ECO:0000256" key="6">
    <source>
        <dbReference type="ARBA" id="ARBA00023242"/>
    </source>
</evidence>
<comment type="caution">
    <text evidence="10">The sequence shown here is derived from an EMBL/GenBank/DDBJ whole genome shotgun (WGS) entry which is preliminary data.</text>
</comment>
<comment type="subcellular location">
    <subcellularLocation>
        <location evidence="1">Nucleus</location>
    </subcellularLocation>
</comment>
<dbReference type="Pfam" id="PF13921">
    <property type="entry name" value="Myb_DNA-bind_6"/>
    <property type="match status" value="1"/>
</dbReference>
<keyword evidence="11" id="KW-1185">Reference proteome</keyword>
<feature type="domain" description="Myb-like" evidence="8">
    <location>
        <begin position="152"/>
        <end position="202"/>
    </location>
</feature>
<feature type="domain" description="HTH myb-type" evidence="9">
    <location>
        <begin position="156"/>
        <end position="206"/>
    </location>
</feature>
<keyword evidence="6" id="KW-0539">Nucleus</keyword>
<dbReference type="InterPro" id="IPR050560">
    <property type="entry name" value="MYB_TF"/>
</dbReference>
<organism evidence="10 11">
    <name type="scientific">Microthlaspi erraticum</name>
    <dbReference type="NCBI Taxonomy" id="1685480"/>
    <lineage>
        <taxon>Eukaryota</taxon>
        <taxon>Viridiplantae</taxon>
        <taxon>Streptophyta</taxon>
        <taxon>Embryophyta</taxon>
        <taxon>Tracheophyta</taxon>
        <taxon>Spermatophyta</taxon>
        <taxon>Magnoliopsida</taxon>
        <taxon>eudicotyledons</taxon>
        <taxon>Gunneridae</taxon>
        <taxon>Pentapetalae</taxon>
        <taxon>rosids</taxon>
        <taxon>malvids</taxon>
        <taxon>Brassicales</taxon>
        <taxon>Brassicaceae</taxon>
        <taxon>Coluteocarpeae</taxon>
        <taxon>Microthlaspi</taxon>
    </lineage>
</organism>
<dbReference type="PROSITE" id="PS51294">
    <property type="entry name" value="HTH_MYB"/>
    <property type="match status" value="2"/>
</dbReference>
<keyword evidence="3" id="KW-0805">Transcription regulation</keyword>
<evidence type="ECO:0000313" key="11">
    <source>
        <dbReference type="Proteomes" id="UP000467841"/>
    </source>
</evidence>
<proteinExistence type="predicted"/>
<accession>A0A6D2IX29</accession>
<dbReference type="AlphaFoldDB" id="A0A6D2IX29"/>
<evidence type="ECO:0000256" key="4">
    <source>
        <dbReference type="ARBA" id="ARBA00023125"/>
    </source>
</evidence>
<dbReference type="GO" id="GO:0000981">
    <property type="term" value="F:DNA-binding transcription factor activity, RNA polymerase II-specific"/>
    <property type="evidence" value="ECO:0007669"/>
    <property type="project" value="TreeGrafter"/>
</dbReference>
<dbReference type="Gene3D" id="1.10.10.60">
    <property type="entry name" value="Homeodomain-like"/>
    <property type="match status" value="2"/>
</dbReference>
<dbReference type="GO" id="GO:0000978">
    <property type="term" value="F:RNA polymerase II cis-regulatory region sequence-specific DNA binding"/>
    <property type="evidence" value="ECO:0007669"/>
    <property type="project" value="TreeGrafter"/>
</dbReference>
<evidence type="ECO:0000256" key="5">
    <source>
        <dbReference type="ARBA" id="ARBA00023163"/>
    </source>
</evidence>
<feature type="region of interest" description="Disordered" evidence="7">
    <location>
        <begin position="193"/>
        <end position="228"/>
    </location>
</feature>
<keyword evidence="4" id="KW-0238">DNA-binding</keyword>
<keyword evidence="5" id="KW-0804">Transcription</keyword>
<dbReference type="InterPro" id="IPR001005">
    <property type="entry name" value="SANT/Myb"/>
</dbReference>
<dbReference type="InterPro" id="IPR017930">
    <property type="entry name" value="Myb_dom"/>
</dbReference>
<dbReference type="PANTHER" id="PTHR45614">
    <property type="entry name" value="MYB PROTEIN-RELATED"/>
    <property type="match status" value="1"/>
</dbReference>
<gene>
    <name evidence="10" type="ORF">MERR_LOCUS19515</name>
</gene>
<keyword evidence="2" id="KW-0677">Repeat</keyword>
<dbReference type="FunFam" id="1.10.10.60:FF:000010">
    <property type="entry name" value="Transcriptional activator Myb isoform A"/>
    <property type="match status" value="1"/>
</dbReference>
<dbReference type="PANTHER" id="PTHR45614:SF218">
    <property type="entry name" value="TRANSCRIPTION FACTOR MYB119-RELATED"/>
    <property type="match status" value="1"/>
</dbReference>
<evidence type="ECO:0000256" key="3">
    <source>
        <dbReference type="ARBA" id="ARBA00023015"/>
    </source>
</evidence>
<evidence type="ECO:0000313" key="10">
    <source>
        <dbReference type="EMBL" id="CAA7032280.1"/>
    </source>
</evidence>
<dbReference type="CDD" id="cd00167">
    <property type="entry name" value="SANT"/>
    <property type="match status" value="2"/>
</dbReference>
<dbReference type="GO" id="GO:0005634">
    <property type="term" value="C:nucleus"/>
    <property type="evidence" value="ECO:0007669"/>
    <property type="project" value="UniProtKB-SubCell"/>
</dbReference>
<dbReference type="Proteomes" id="UP000467841">
    <property type="component" value="Unassembled WGS sequence"/>
</dbReference>
<evidence type="ECO:0000259" key="8">
    <source>
        <dbReference type="PROSITE" id="PS50090"/>
    </source>
</evidence>
<dbReference type="FunFam" id="1.10.10.60:FF:000381">
    <property type="entry name" value="Transcription factor MYB119"/>
    <property type="match status" value="1"/>
</dbReference>
<evidence type="ECO:0000256" key="1">
    <source>
        <dbReference type="ARBA" id="ARBA00004123"/>
    </source>
</evidence>
<dbReference type="OrthoDB" id="2143914at2759"/>
<reference evidence="10" key="1">
    <citation type="submission" date="2020-01" db="EMBL/GenBank/DDBJ databases">
        <authorList>
            <person name="Mishra B."/>
        </authorList>
    </citation>
    <scope>NUCLEOTIDE SEQUENCE [LARGE SCALE GENOMIC DNA]</scope>
</reference>